<feature type="transmembrane region" description="Helical" evidence="7">
    <location>
        <begin position="24"/>
        <end position="45"/>
    </location>
</feature>
<evidence type="ECO:0000256" key="7">
    <source>
        <dbReference type="RuleBase" id="RU363032"/>
    </source>
</evidence>
<evidence type="ECO:0000259" key="8">
    <source>
        <dbReference type="PROSITE" id="PS50928"/>
    </source>
</evidence>
<evidence type="ECO:0000313" key="9">
    <source>
        <dbReference type="EMBL" id="PWJ75074.1"/>
    </source>
</evidence>
<dbReference type="AlphaFoldDB" id="A0AB73T2U5"/>
<keyword evidence="4 7" id="KW-0812">Transmembrane</keyword>
<evidence type="ECO:0000256" key="6">
    <source>
        <dbReference type="ARBA" id="ARBA00023136"/>
    </source>
</evidence>
<dbReference type="SUPFAM" id="SSF161098">
    <property type="entry name" value="MetI-like"/>
    <property type="match status" value="1"/>
</dbReference>
<evidence type="ECO:0000256" key="2">
    <source>
        <dbReference type="ARBA" id="ARBA00022448"/>
    </source>
</evidence>
<feature type="transmembrane region" description="Helical" evidence="7">
    <location>
        <begin position="151"/>
        <end position="169"/>
    </location>
</feature>
<dbReference type="RefSeq" id="WP_257497698.1">
    <property type="nucleotide sequence ID" value="NZ_CANTIO010000002.1"/>
</dbReference>
<evidence type="ECO:0000256" key="3">
    <source>
        <dbReference type="ARBA" id="ARBA00022475"/>
    </source>
</evidence>
<feature type="domain" description="ABC transmembrane type-1" evidence="8">
    <location>
        <begin position="88"/>
        <end position="297"/>
    </location>
</feature>
<dbReference type="Gene3D" id="1.10.3720.10">
    <property type="entry name" value="MetI-like"/>
    <property type="match status" value="1"/>
</dbReference>
<comment type="similarity">
    <text evidence="7">Belongs to the binding-protein-dependent transport system permease family.</text>
</comment>
<evidence type="ECO:0000313" key="10">
    <source>
        <dbReference type="Proteomes" id="UP000245412"/>
    </source>
</evidence>
<dbReference type="CDD" id="cd06261">
    <property type="entry name" value="TM_PBP2"/>
    <property type="match status" value="1"/>
</dbReference>
<feature type="transmembrane region" description="Helical" evidence="7">
    <location>
        <begin position="92"/>
        <end position="113"/>
    </location>
</feature>
<comment type="subcellular location">
    <subcellularLocation>
        <location evidence="1 7">Cell membrane</location>
        <topology evidence="1 7">Multi-pass membrane protein</topology>
    </subcellularLocation>
</comment>
<dbReference type="InterPro" id="IPR000515">
    <property type="entry name" value="MetI-like"/>
</dbReference>
<feature type="transmembrane region" description="Helical" evidence="7">
    <location>
        <begin position="273"/>
        <end position="293"/>
    </location>
</feature>
<evidence type="ECO:0000256" key="5">
    <source>
        <dbReference type="ARBA" id="ARBA00022989"/>
    </source>
</evidence>
<feature type="transmembrane region" description="Helical" evidence="7">
    <location>
        <begin position="197"/>
        <end position="219"/>
    </location>
</feature>
<dbReference type="InterPro" id="IPR035906">
    <property type="entry name" value="MetI-like_sf"/>
</dbReference>
<dbReference type="Pfam" id="PF00528">
    <property type="entry name" value="BPD_transp_1"/>
    <property type="match status" value="1"/>
</dbReference>
<comment type="caution">
    <text evidence="9">The sequence shown here is derived from an EMBL/GenBank/DDBJ whole genome shotgun (WGS) entry which is preliminary data.</text>
</comment>
<keyword evidence="6 7" id="KW-0472">Membrane</keyword>
<accession>A0AB73T2U5</accession>
<dbReference type="GO" id="GO:0055085">
    <property type="term" value="P:transmembrane transport"/>
    <property type="evidence" value="ECO:0007669"/>
    <property type="project" value="InterPro"/>
</dbReference>
<dbReference type="PANTHER" id="PTHR43744">
    <property type="entry name" value="ABC TRANSPORTER PERMEASE PROTEIN MG189-RELATED-RELATED"/>
    <property type="match status" value="1"/>
</dbReference>
<evidence type="ECO:0000256" key="4">
    <source>
        <dbReference type="ARBA" id="ARBA00022692"/>
    </source>
</evidence>
<dbReference type="PROSITE" id="PS50928">
    <property type="entry name" value="ABC_TM1"/>
    <property type="match status" value="1"/>
</dbReference>
<gene>
    <name evidence="9" type="ORF">C7383_10781</name>
</gene>
<feature type="transmembrane region" description="Helical" evidence="7">
    <location>
        <begin position="125"/>
        <end position="145"/>
    </location>
</feature>
<sequence length="308" mass="34999">MHMTAAENKKKKRRRIHIGMRDKVFLTAVHIYLLVTLLVILYPLVYVISASLSSPHAVISGQVWLFPVDFSLEGYIRVFQNKTFLSGLKNSFILLFFGTLVNIVMTVLAAYPLSRKTFAARRPLMFIFVFFMIFTPGIVPLYIVVKDLNLINSYGALILPTALSAYYVIITRTFFESSIPTALYESAHLDGASEFKILIKIVLPLSKPIIAVLALMYGVTHWNSYFNALLFIDKQENFPLALVLRQILIQNTVDITSVADMKTMLEMEGMRDLLKYSMIVISSIPILILYPFVQKYFVQGMMLGAVKE</sequence>
<evidence type="ECO:0000256" key="1">
    <source>
        <dbReference type="ARBA" id="ARBA00004651"/>
    </source>
</evidence>
<dbReference type="Proteomes" id="UP000245412">
    <property type="component" value="Unassembled WGS sequence"/>
</dbReference>
<keyword evidence="2 7" id="KW-0813">Transport</keyword>
<keyword evidence="10" id="KW-1185">Reference proteome</keyword>
<reference evidence="9 10" key="1">
    <citation type="submission" date="2018-05" db="EMBL/GenBank/DDBJ databases">
        <authorList>
            <person name="Goeker M."/>
            <person name="Huntemann M."/>
            <person name="Clum A."/>
            <person name="Pillay M."/>
            <person name="Palaniappan K."/>
            <person name="Varghese N."/>
            <person name="Mikhailova N."/>
            <person name="Stamatis D."/>
            <person name="Reddy T."/>
            <person name="Daum C."/>
            <person name="Shapiro N."/>
            <person name="Ivanova N."/>
            <person name="Kyrpides N."/>
            <person name="Woyke T."/>
        </authorList>
    </citation>
    <scope>NUCLEOTIDE SEQUENCE [LARGE SCALE GENOMIC DNA]</scope>
    <source>
        <strain evidence="9 10">DSM 26524</strain>
    </source>
</reference>
<organism evidence="9 10">
    <name type="scientific">Murimonas intestini</name>
    <dbReference type="NCBI Taxonomy" id="1337051"/>
    <lineage>
        <taxon>Bacteria</taxon>
        <taxon>Bacillati</taxon>
        <taxon>Bacillota</taxon>
        <taxon>Clostridia</taxon>
        <taxon>Lachnospirales</taxon>
        <taxon>Lachnospiraceae</taxon>
        <taxon>Murimonas</taxon>
    </lineage>
</organism>
<dbReference type="GO" id="GO:0005886">
    <property type="term" value="C:plasma membrane"/>
    <property type="evidence" value="ECO:0007669"/>
    <property type="project" value="UniProtKB-SubCell"/>
</dbReference>
<keyword evidence="5 7" id="KW-1133">Transmembrane helix</keyword>
<name>A0AB73T2U5_9FIRM</name>
<proteinExistence type="inferred from homology"/>
<dbReference type="EMBL" id="QGGY01000007">
    <property type="protein sequence ID" value="PWJ75074.1"/>
    <property type="molecule type" value="Genomic_DNA"/>
</dbReference>
<protein>
    <submittedName>
        <fullName evidence="9">Aldouronate transport system permease protein</fullName>
    </submittedName>
</protein>
<keyword evidence="3" id="KW-1003">Cell membrane</keyword>
<dbReference type="PANTHER" id="PTHR43744:SF9">
    <property type="entry name" value="POLYGALACTURONAN_RHAMNOGALACTURONAN TRANSPORT SYSTEM PERMEASE PROTEIN YTCP"/>
    <property type="match status" value="1"/>
</dbReference>